<reference evidence="2" key="1">
    <citation type="journal article" date="2022" name="Mol. Ecol. Resour.">
        <title>The genomes of chicory, endive, great burdock and yacon provide insights into Asteraceae palaeo-polyploidization history and plant inulin production.</title>
        <authorList>
            <person name="Fan W."/>
            <person name="Wang S."/>
            <person name="Wang H."/>
            <person name="Wang A."/>
            <person name="Jiang F."/>
            <person name="Liu H."/>
            <person name="Zhao H."/>
            <person name="Xu D."/>
            <person name="Zhang Y."/>
        </authorList>
    </citation>
    <scope>NUCLEOTIDE SEQUENCE [LARGE SCALE GENOMIC DNA]</scope>
    <source>
        <strain evidence="2">cv. Niubang</strain>
    </source>
</reference>
<dbReference type="Proteomes" id="UP001055879">
    <property type="component" value="Linkage Group LG01"/>
</dbReference>
<reference evidence="1 2" key="2">
    <citation type="journal article" date="2022" name="Mol. Ecol. Resour.">
        <title>The genomes of chicory, endive, great burdock and yacon provide insights into Asteraceae paleo-polyploidization history and plant inulin production.</title>
        <authorList>
            <person name="Fan W."/>
            <person name="Wang S."/>
            <person name="Wang H."/>
            <person name="Wang A."/>
            <person name="Jiang F."/>
            <person name="Liu H."/>
            <person name="Zhao H."/>
            <person name="Xu D."/>
            <person name="Zhang Y."/>
        </authorList>
    </citation>
    <scope>NUCLEOTIDE SEQUENCE [LARGE SCALE GENOMIC DNA]</scope>
    <source>
        <strain evidence="2">cv. Niubang</strain>
    </source>
</reference>
<protein>
    <submittedName>
        <fullName evidence="1">Uncharacterized protein</fullName>
    </submittedName>
</protein>
<comment type="caution">
    <text evidence="1">The sequence shown here is derived from an EMBL/GenBank/DDBJ whole genome shotgun (WGS) entry which is preliminary data.</text>
</comment>
<gene>
    <name evidence="1" type="ORF">L6452_02576</name>
</gene>
<accession>A0ACB9FJZ6</accession>
<organism evidence="1 2">
    <name type="scientific">Arctium lappa</name>
    <name type="common">Greater burdock</name>
    <name type="synonym">Lappa major</name>
    <dbReference type="NCBI Taxonomy" id="4217"/>
    <lineage>
        <taxon>Eukaryota</taxon>
        <taxon>Viridiplantae</taxon>
        <taxon>Streptophyta</taxon>
        <taxon>Embryophyta</taxon>
        <taxon>Tracheophyta</taxon>
        <taxon>Spermatophyta</taxon>
        <taxon>Magnoliopsida</taxon>
        <taxon>eudicotyledons</taxon>
        <taxon>Gunneridae</taxon>
        <taxon>Pentapetalae</taxon>
        <taxon>asterids</taxon>
        <taxon>campanulids</taxon>
        <taxon>Asterales</taxon>
        <taxon>Asteraceae</taxon>
        <taxon>Carduoideae</taxon>
        <taxon>Cardueae</taxon>
        <taxon>Arctiinae</taxon>
        <taxon>Arctium</taxon>
    </lineage>
</organism>
<evidence type="ECO:0000313" key="1">
    <source>
        <dbReference type="EMBL" id="KAI3771412.1"/>
    </source>
</evidence>
<name>A0ACB9FJZ6_ARCLA</name>
<sequence length="73" mass="7615">MPFHFSMSYWHGGGGPVGSIVEGLSKLGGHRIEVGFLLVGRPKCDFHQLSKKELKVSTVGSVVTAASSVSTAG</sequence>
<evidence type="ECO:0000313" key="2">
    <source>
        <dbReference type="Proteomes" id="UP001055879"/>
    </source>
</evidence>
<keyword evidence="2" id="KW-1185">Reference proteome</keyword>
<dbReference type="EMBL" id="CM042047">
    <property type="protein sequence ID" value="KAI3771412.1"/>
    <property type="molecule type" value="Genomic_DNA"/>
</dbReference>
<proteinExistence type="predicted"/>